<reference evidence="2 3" key="1">
    <citation type="journal article" date="2020" name="Nat. Food">
        <title>A phased Vanilla planifolia genome enables genetic improvement of flavour and production.</title>
        <authorList>
            <person name="Hasing T."/>
            <person name="Tang H."/>
            <person name="Brym M."/>
            <person name="Khazi F."/>
            <person name="Huang T."/>
            <person name="Chambers A.H."/>
        </authorList>
    </citation>
    <scope>NUCLEOTIDE SEQUENCE [LARGE SCALE GENOMIC DNA]</scope>
    <source>
        <tissue evidence="2">Leaf</tissue>
    </source>
</reference>
<accession>A0A835V2M8</accession>
<dbReference type="Proteomes" id="UP000636800">
    <property type="component" value="Unassembled WGS sequence"/>
</dbReference>
<gene>
    <name evidence="2" type="ORF">HPP92_009203</name>
</gene>
<dbReference type="GO" id="GO:0003700">
    <property type="term" value="F:DNA-binding transcription factor activity"/>
    <property type="evidence" value="ECO:0007669"/>
    <property type="project" value="InterPro"/>
</dbReference>
<protein>
    <recommendedName>
        <fullName evidence="1">K-box domain-containing protein</fullName>
    </recommendedName>
</protein>
<sequence length="108" mass="13031">MQSLIERYRYSSTSGQAQVEAGTCNQHQEMLTEIAMMKQEYNLQRIKLRFMYGESEILNMTLDELQAFEKYLEEWIYNIRSRKQMHMMEQEIQLLKNKVSQPTLQLKD</sequence>
<dbReference type="PROSITE" id="PS51297">
    <property type="entry name" value="K_BOX"/>
    <property type="match status" value="1"/>
</dbReference>
<name>A0A835V2M8_VANPL</name>
<keyword evidence="3" id="KW-1185">Reference proteome</keyword>
<evidence type="ECO:0000259" key="1">
    <source>
        <dbReference type="PROSITE" id="PS51297"/>
    </source>
</evidence>
<organism evidence="2 3">
    <name type="scientific">Vanilla planifolia</name>
    <name type="common">Vanilla</name>
    <dbReference type="NCBI Taxonomy" id="51239"/>
    <lineage>
        <taxon>Eukaryota</taxon>
        <taxon>Viridiplantae</taxon>
        <taxon>Streptophyta</taxon>
        <taxon>Embryophyta</taxon>
        <taxon>Tracheophyta</taxon>
        <taxon>Spermatophyta</taxon>
        <taxon>Magnoliopsida</taxon>
        <taxon>Liliopsida</taxon>
        <taxon>Asparagales</taxon>
        <taxon>Orchidaceae</taxon>
        <taxon>Vanilloideae</taxon>
        <taxon>Vanilleae</taxon>
        <taxon>Vanilla</taxon>
    </lineage>
</organism>
<dbReference type="OrthoDB" id="361383at2759"/>
<dbReference type="GO" id="GO:0005634">
    <property type="term" value="C:nucleus"/>
    <property type="evidence" value="ECO:0007669"/>
    <property type="project" value="InterPro"/>
</dbReference>
<comment type="caution">
    <text evidence="2">The sequence shown here is derived from an EMBL/GenBank/DDBJ whole genome shotgun (WGS) entry which is preliminary data.</text>
</comment>
<feature type="domain" description="K-box" evidence="1">
    <location>
        <begin position="27"/>
        <end position="108"/>
    </location>
</feature>
<evidence type="ECO:0000313" key="2">
    <source>
        <dbReference type="EMBL" id="KAG0485124.1"/>
    </source>
</evidence>
<proteinExistence type="predicted"/>
<dbReference type="Pfam" id="PF01486">
    <property type="entry name" value="K-box"/>
    <property type="match status" value="1"/>
</dbReference>
<evidence type="ECO:0000313" key="3">
    <source>
        <dbReference type="Proteomes" id="UP000636800"/>
    </source>
</evidence>
<dbReference type="InterPro" id="IPR002487">
    <property type="entry name" value="TF_Kbox"/>
</dbReference>
<dbReference type="AlphaFoldDB" id="A0A835V2M8"/>
<dbReference type="EMBL" id="JADCNL010000004">
    <property type="protein sequence ID" value="KAG0485124.1"/>
    <property type="molecule type" value="Genomic_DNA"/>
</dbReference>